<gene>
    <name evidence="2" type="ORF">DO021_03445</name>
    <name evidence="1" type="ORF">EYB58_07020</name>
</gene>
<proteinExistence type="predicted"/>
<dbReference type="AlphaFoldDB" id="A0A328FJJ1"/>
<dbReference type="InterPro" id="IPR038765">
    <property type="entry name" value="Papain-like_cys_pep_sf"/>
</dbReference>
<evidence type="ECO:0000313" key="1">
    <source>
        <dbReference type="EMBL" id="QBH12682.1"/>
    </source>
</evidence>
<dbReference type="EMBL" id="QLNI01000005">
    <property type="protein sequence ID" value="RAM03353.1"/>
    <property type="molecule type" value="Genomic_DNA"/>
</dbReference>
<organism evidence="2 3">
    <name type="scientific">Desulfobacter hydrogenophilus</name>
    <dbReference type="NCBI Taxonomy" id="2291"/>
    <lineage>
        <taxon>Bacteria</taxon>
        <taxon>Pseudomonadati</taxon>
        <taxon>Thermodesulfobacteriota</taxon>
        <taxon>Desulfobacteria</taxon>
        <taxon>Desulfobacterales</taxon>
        <taxon>Desulfobacteraceae</taxon>
        <taxon>Desulfobacter</taxon>
    </lineage>
</organism>
<dbReference type="SUPFAM" id="SSF54001">
    <property type="entry name" value="Cysteine proteinases"/>
    <property type="match status" value="1"/>
</dbReference>
<dbReference type="Proteomes" id="UP000293902">
    <property type="component" value="Chromosome"/>
</dbReference>
<name>A0A328FJJ1_9BACT</name>
<keyword evidence="4" id="KW-1185">Reference proteome</keyword>
<dbReference type="EMBL" id="CP036313">
    <property type="protein sequence ID" value="QBH12682.1"/>
    <property type="molecule type" value="Genomic_DNA"/>
</dbReference>
<accession>A0A328FJJ1</accession>
<reference evidence="1 4" key="2">
    <citation type="submission" date="2019-02" db="EMBL/GenBank/DDBJ databases">
        <title>Complete genome sequence of Desulfobacter hydrogenophilus AcRS1.</title>
        <authorList>
            <person name="Marietou A."/>
            <person name="Lund M.B."/>
            <person name="Marshall I.P.G."/>
            <person name="Schreiber L."/>
            <person name="Jorgensen B."/>
        </authorList>
    </citation>
    <scope>NUCLEOTIDE SEQUENCE [LARGE SCALE GENOMIC DNA]</scope>
    <source>
        <strain evidence="1 4">AcRS1</strain>
    </source>
</reference>
<dbReference type="RefSeq" id="WP_111953740.1">
    <property type="nucleotide sequence ID" value="NZ_CP036313.1"/>
</dbReference>
<evidence type="ECO:0000313" key="3">
    <source>
        <dbReference type="Proteomes" id="UP000248798"/>
    </source>
</evidence>
<dbReference type="OrthoDB" id="1550427at2"/>
<protein>
    <submittedName>
        <fullName evidence="2">Lipo-like protein</fullName>
    </submittedName>
</protein>
<sequence length="258" mass="29375">MTILNTIAKRLAEYLSRSIRKDIHVATTKPEDLASALKKGDILLIEGNSRISSAIKYLTQSTWSHAALYVGNRLKIENSTMSEPILVEADINEGVRTVPLSRYSNVHTRICRPVGLTDKDITAVIDYALAQVGDTYDIKNILDLVRYLISSPPVPDHLKRRLLALGSGDPTKTICSSMIAQAFQSVRYPILPERLLESSDSRAYRQCYWEILRIKHHSLFVPRDFDASPYFEIIKPTIYKGFNPYQMNWSTESQQEER</sequence>
<evidence type="ECO:0000313" key="2">
    <source>
        <dbReference type="EMBL" id="RAM03353.1"/>
    </source>
</evidence>
<dbReference type="InterPro" id="IPR024453">
    <property type="entry name" value="Peptidase_C92"/>
</dbReference>
<dbReference type="Pfam" id="PF05708">
    <property type="entry name" value="Peptidase_C92"/>
    <property type="match status" value="1"/>
</dbReference>
<dbReference type="Gene3D" id="3.90.1720.10">
    <property type="entry name" value="endopeptidase domain like (from Nostoc punctiforme)"/>
    <property type="match status" value="1"/>
</dbReference>
<evidence type="ECO:0000313" key="4">
    <source>
        <dbReference type="Proteomes" id="UP000293902"/>
    </source>
</evidence>
<reference evidence="2 3" key="1">
    <citation type="submission" date="2018-06" db="EMBL/GenBank/DDBJ databases">
        <title>Complete Genome Sequence of Desulfobacter hydrogenophilus (DSM3380).</title>
        <authorList>
            <person name="Marietou A."/>
            <person name="Schreiber L."/>
            <person name="Marshall I."/>
            <person name="Jorgensen B."/>
        </authorList>
    </citation>
    <scope>NUCLEOTIDE SEQUENCE [LARGE SCALE GENOMIC DNA]</scope>
    <source>
        <strain evidence="2 3">DSM 3380</strain>
    </source>
</reference>
<dbReference type="Proteomes" id="UP000248798">
    <property type="component" value="Unassembled WGS sequence"/>
</dbReference>